<dbReference type="EMBL" id="BTGU01000009">
    <property type="protein sequence ID" value="GMN39017.1"/>
    <property type="molecule type" value="Genomic_DNA"/>
</dbReference>
<dbReference type="AlphaFoldDB" id="A0AA87ZRU0"/>
<dbReference type="Proteomes" id="UP001187192">
    <property type="component" value="Unassembled WGS sequence"/>
</dbReference>
<feature type="compositionally biased region" description="Pro residues" evidence="1">
    <location>
        <begin position="180"/>
        <end position="202"/>
    </location>
</feature>
<reference evidence="2" key="1">
    <citation type="submission" date="2023-07" db="EMBL/GenBank/DDBJ databases">
        <title>draft genome sequence of fig (Ficus carica).</title>
        <authorList>
            <person name="Takahashi T."/>
            <person name="Nishimura K."/>
        </authorList>
    </citation>
    <scope>NUCLEOTIDE SEQUENCE</scope>
</reference>
<evidence type="ECO:0000256" key="1">
    <source>
        <dbReference type="SAM" id="MobiDB-lite"/>
    </source>
</evidence>
<gene>
    <name evidence="2" type="ORF">TIFTF001_008244</name>
</gene>
<dbReference type="InterPro" id="IPR012862">
    <property type="entry name" value="DUF1635"/>
</dbReference>
<feature type="region of interest" description="Disordered" evidence="1">
    <location>
        <begin position="177"/>
        <end position="204"/>
    </location>
</feature>
<dbReference type="Pfam" id="PF07795">
    <property type="entry name" value="DUF1635"/>
    <property type="match status" value="1"/>
</dbReference>
<dbReference type="Gramene" id="FCD_00005115-RA">
    <property type="protein sequence ID" value="FCD_00005115-RA:cds"/>
    <property type="gene ID" value="FCD_00005115"/>
</dbReference>
<protein>
    <submittedName>
        <fullName evidence="2">Uncharacterized protein</fullName>
    </submittedName>
</protein>
<sequence length="275" mass="30456">MELESTRDLVMQERIKSHETVKHLLSLLRTAWQERDEALKERDEARNDLQALLNKILSLKPITSDHHHHGHHTPNLPDFTNFYPPLLVEEPENISDTYCLPNMIKNKVQELSDSPMISLAAGADHNTQYRASFPTSVVMDRLVGKGKALPEKGRLLQAVVEAGPLLHTLLLAPIPQWKNQPPPPPPPPPLPLPLPSPSPSPLPNSCSLQISHSNFLNSPTAFNHVSQMPPSSCLDIAEQMINPGSGPNLKSQLAGYEEGLASTCTDYVLSHNYEN</sequence>
<dbReference type="PANTHER" id="PTHR33431">
    <property type="entry name" value="ENABLED-LIKE PROTEIN (DUF1635)"/>
    <property type="match status" value="1"/>
</dbReference>
<name>A0AA87ZRU0_FICCA</name>
<evidence type="ECO:0000313" key="2">
    <source>
        <dbReference type="EMBL" id="GMN39017.1"/>
    </source>
</evidence>
<evidence type="ECO:0000313" key="3">
    <source>
        <dbReference type="Proteomes" id="UP001187192"/>
    </source>
</evidence>
<comment type="caution">
    <text evidence="2">The sequence shown here is derived from an EMBL/GenBank/DDBJ whole genome shotgun (WGS) entry which is preliminary data.</text>
</comment>
<dbReference type="PANTHER" id="PTHR33431:SF3">
    <property type="entry name" value="ENABLED-LIKE PROTEIN (DUF1635)"/>
    <property type="match status" value="1"/>
</dbReference>
<accession>A0AA87ZRU0</accession>
<proteinExistence type="predicted"/>
<keyword evidence="3" id="KW-1185">Reference proteome</keyword>
<organism evidence="2 3">
    <name type="scientific">Ficus carica</name>
    <name type="common">Common fig</name>
    <dbReference type="NCBI Taxonomy" id="3494"/>
    <lineage>
        <taxon>Eukaryota</taxon>
        <taxon>Viridiplantae</taxon>
        <taxon>Streptophyta</taxon>
        <taxon>Embryophyta</taxon>
        <taxon>Tracheophyta</taxon>
        <taxon>Spermatophyta</taxon>
        <taxon>Magnoliopsida</taxon>
        <taxon>eudicotyledons</taxon>
        <taxon>Gunneridae</taxon>
        <taxon>Pentapetalae</taxon>
        <taxon>rosids</taxon>
        <taxon>fabids</taxon>
        <taxon>Rosales</taxon>
        <taxon>Moraceae</taxon>
        <taxon>Ficeae</taxon>
        <taxon>Ficus</taxon>
    </lineage>
</organism>